<evidence type="ECO:0000313" key="5">
    <source>
        <dbReference type="Proteomes" id="UP001556636"/>
    </source>
</evidence>
<keyword evidence="3" id="KW-0732">Signal</keyword>
<protein>
    <submittedName>
        <fullName evidence="4">Molybdate ABC transporter substrate-binding protein</fullName>
    </submittedName>
</protein>
<dbReference type="RefSeq" id="WP_367951495.1">
    <property type="nucleotide sequence ID" value="NZ_JBAKFG010000002.1"/>
</dbReference>
<dbReference type="NCBIfam" id="TIGR01256">
    <property type="entry name" value="modA"/>
    <property type="match status" value="1"/>
</dbReference>
<dbReference type="PANTHER" id="PTHR30632:SF14">
    <property type="entry name" value="TUNGSTATE_MOLYBDATE_CHROMATE-BINDING PROTEIN MODA"/>
    <property type="match status" value="1"/>
</dbReference>
<gene>
    <name evidence="4" type="primary">modA</name>
    <name evidence="4" type="ORF">V6X51_06290</name>
</gene>
<keyword evidence="5" id="KW-1185">Reference proteome</keyword>
<sequence length="268" mass="27753">MSDQAALAPGAGRGSALLKWLLAGLLLGLVAPVWAAPLKVAVASNFLAPLEALTDVYHQQGGPALQISAGATGQLYAQITQGAPYDVFLAADRARPQRLVAEGAALADSRMTYARGRLVLWARPGVELPVNGLAGLQRSSVTRLAIANPALAPYGRAAREALQASGQWSVLSERIVQGQNVGQALQYLATGNVSHALVAASYTRLDEGPAGDHQPVDAQLYAPIRQDAVILSGTASADQARAFLAFLRGPAAADVLASFGYRPAGGSR</sequence>
<proteinExistence type="inferred from homology"/>
<keyword evidence="2" id="KW-0479">Metal-binding</keyword>
<evidence type="ECO:0000256" key="2">
    <source>
        <dbReference type="ARBA" id="ARBA00022723"/>
    </source>
</evidence>
<reference evidence="4 5" key="1">
    <citation type="submission" date="2024-02" db="EMBL/GenBank/DDBJ databases">
        <title>New especies of Spiribacter isolated from saline water.</title>
        <authorList>
            <person name="Leon M.J."/>
            <person name="De La Haba R."/>
            <person name="Sanchez-Porro C."/>
            <person name="Ventosa A."/>
        </authorList>
    </citation>
    <scope>NUCLEOTIDE SEQUENCE [LARGE SCALE GENOMIC DNA]</scope>
    <source>
        <strain evidence="5">ag22IC6-196</strain>
    </source>
</reference>
<organism evidence="4 5">
    <name type="scientific">Spiribacter roseus</name>
    <dbReference type="NCBI Taxonomy" id="1855875"/>
    <lineage>
        <taxon>Bacteria</taxon>
        <taxon>Pseudomonadati</taxon>
        <taxon>Pseudomonadota</taxon>
        <taxon>Gammaproteobacteria</taxon>
        <taxon>Chromatiales</taxon>
        <taxon>Ectothiorhodospiraceae</taxon>
        <taxon>Spiribacter</taxon>
    </lineage>
</organism>
<dbReference type="PIRSF" id="PIRSF004846">
    <property type="entry name" value="ModA"/>
    <property type="match status" value="1"/>
</dbReference>
<dbReference type="InterPro" id="IPR044084">
    <property type="entry name" value="AvModA-like_subst-bd"/>
</dbReference>
<dbReference type="EMBL" id="JBAKFG010000002">
    <property type="protein sequence ID" value="MEX0373044.1"/>
    <property type="molecule type" value="Genomic_DNA"/>
</dbReference>
<evidence type="ECO:0000256" key="3">
    <source>
        <dbReference type="ARBA" id="ARBA00022729"/>
    </source>
</evidence>
<dbReference type="PANTHER" id="PTHR30632">
    <property type="entry name" value="MOLYBDATE-BINDING PERIPLASMIC PROTEIN"/>
    <property type="match status" value="1"/>
</dbReference>
<dbReference type="CDD" id="cd13539">
    <property type="entry name" value="PBP2_AvModA"/>
    <property type="match status" value="1"/>
</dbReference>
<dbReference type="SUPFAM" id="SSF53850">
    <property type="entry name" value="Periplasmic binding protein-like II"/>
    <property type="match status" value="1"/>
</dbReference>
<dbReference type="Pfam" id="PF13531">
    <property type="entry name" value="SBP_bac_11"/>
    <property type="match status" value="1"/>
</dbReference>
<dbReference type="Gene3D" id="3.40.190.10">
    <property type="entry name" value="Periplasmic binding protein-like II"/>
    <property type="match status" value="2"/>
</dbReference>
<evidence type="ECO:0000313" key="4">
    <source>
        <dbReference type="EMBL" id="MEX0373044.1"/>
    </source>
</evidence>
<comment type="caution">
    <text evidence="4">The sequence shown here is derived from an EMBL/GenBank/DDBJ whole genome shotgun (WGS) entry which is preliminary data.</text>
</comment>
<dbReference type="InterPro" id="IPR005950">
    <property type="entry name" value="ModA"/>
</dbReference>
<evidence type="ECO:0000256" key="1">
    <source>
        <dbReference type="ARBA" id="ARBA00009175"/>
    </source>
</evidence>
<name>A0ABV3RZX8_9GAMM</name>
<dbReference type="InterPro" id="IPR050682">
    <property type="entry name" value="ModA/WtpA"/>
</dbReference>
<dbReference type="Proteomes" id="UP001556636">
    <property type="component" value="Unassembled WGS sequence"/>
</dbReference>
<comment type="similarity">
    <text evidence="1">Belongs to the bacterial solute-binding protein ModA family.</text>
</comment>
<accession>A0ABV3RZX8</accession>